<evidence type="ECO:0000256" key="1">
    <source>
        <dbReference type="SAM" id="MobiDB-lite"/>
    </source>
</evidence>
<protein>
    <submittedName>
        <fullName evidence="2">Uncharacterized protein</fullName>
    </submittedName>
</protein>
<name>A0ABP7Q710_9GAMM</name>
<dbReference type="EMBL" id="BAABBO010000021">
    <property type="protein sequence ID" value="GAA3977314.1"/>
    <property type="molecule type" value="Genomic_DNA"/>
</dbReference>
<dbReference type="Proteomes" id="UP001501337">
    <property type="component" value="Unassembled WGS sequence"/>
</dbReference>
<keyword evidence="3" id="KW-1185">Reference proteome</keyword>
<evidence type="ECO:0000313" key="3">
    <source>
        <dbReference type="Proteomes" id="UP001501337"/>
    </source>
</evidence>
<sequence>MTLKGLNTAQGPHHAPGGTADISTDTQCIENIKGREDLAGRQHSHILFQVIAPECINHKYERFLPRHADVFRKVDRRRTGATFGGVDSDEIRFESSGTHLSADIDELVSAVNAER</sequence>
<gene>
    <name evidence="2" type="ORF">GCM10022278_37600</name>
</gene>
<feature type="compositionally biased region" description="Polar residues" evidence="1">
    <location>
        <begin position="1"/>
        <end position="10"/>
    </location>
</feature>
<comment type="caution">
    <text evidence="2">The sequence shown here is derived from an EMBL/GenBank/DDBJ whole genome shotgun (WGS) entry which is preliminary data.</text>
</comment>
<evidence type="ECO:0000313" key="2">
    <source>
        <dbReference type="EMBL" id="GAA3977314.1"/>
    </source>
</evidence>
<reference evidence="3" key="1">
    <citation type="journal article" date="2019" name="Int. J. Syst. Evol. Microbiol.">
        <title>The Global Catalogue of Microorganisms (GCM) 10K type strain sequencing project: providing services to taxonomists for standard genome sequencing and annotation.</title>
        <authorList>
            <consortium name="The Broad Institute Genomics Platform"/>
            <consortium name="The Broad Institute Genome Sequencing Center for Infectious Disease"/>
            <person name="Wu L."/>
            <person name="Ma J."/>
        </authorList>
    </citation>
    <scope>NUCLEOTIDE SEQUENCE [LARGE SCALE GENOMIC DNA]</scope>
    <source>
        <strain evidence="3">JCM 17555</strain>
    </source>
</reference>
<accession>A0ABP7Q710</accession>
<organism evidence="2 3">
    <name type="scientific">Allohahella marinimesophila</name>
    <dbReference type="NCBI Taxonomy" id="1054972"/>
    <lineage>
        <taxon>Bacteria</taxon>
        <taxon>Pseudomonadati</taxon>
        <taxon>Pseudomonadota</taxon>
        <taxon>Gammaproteobacteria</taxon>
        <taxon>Oceanospirillales</taxon>
        <taxon>Hahellaceae</taxon>
        <taxon>Allohahella</taxon>
    </lineage>
</organism>
<proteinExistence type="predicted"/>
<feature type="region of interest" description="Disordered" evidence="1">
    <location>
        <begin position="1"/>
        <end position="23"/>
    </location>
</feature>